<dbReference type="Proteomes" id="UP000249590">
    <property type="component" value="Unassembled WGS sequence"/>
</dbReference>
<dbReference type="InterPro" id="IPR029058">
    <property type="entry name" value="AB_hydrolase_fold"/>
</dbReference>
<evidence type="ECO:0000256" key="2">
    <source>
        <dbReference type="ARBA" id="ARBA00022801"/>
    </source>
</evidence>
<accession>A0A8B2NP12</accession>
<comment type="similarity">
    <text evidence="1">Belongs to the esterase D family.</text>
</comment>
<name>A0A8B2NP12_9HYPH</name>
<protein>
    <recommendedName>
        <fullName evidence="7">Esterase</fullName>
    </recommendedName>
</protein>
<comment type="caution">
    <text evidence="5">The sequence shown here is derived from an EMBL/GenBank/DDBJ whole genome shotgun (WGS) entry which is preliminary data.</text>
</comment>
<gene>
    <name evidence="5" type="ORF">DLJ53_27460</name>
</gene>
<keyword evidence="2" id="KW-0378">Hydrolase</keyword>
<evidence type="ECO:0000313" key="5">
    <source>
        <dbReference type="EMBL" id="RAH98429.1"/>
    </source>
</evidence>
<dbReference type="OrthoDB" id="9784036at2"/>
<dbReference type="EMBL" id="QHHQ01000007">
    <property type="protein sequence ID" value="RAH98429.1"/>
    <property type="molecule type" value="Genomic_DNA"/>
</dbReference>
<dbReference type="Gene3D" id="3.40.50.1820">
    <property type="entry name" value="alpha/beta hydrolase"/>
    <property type="match status" value="1"/>
</dbReference>
<organism evidence="5 6">
    <name type="scientific">Acuticoccus sediminis</name>
    <dbReference type="NCBI Taxonomy" id="2184697"/>
    <lineage>
        <taxon>Bacteria</taxon>
        <taxon>Pseudomonadati</taxon>
        <taxon>Pseudomonadota</taxon>
        <taxon>Alphaproteobacteria</taxon>
        <taxon>Hyphomicrobiales</taxon>
        <taxon>Amorphaceae</taxon>
        <taxon>Acuticoccus</taxon>
    </lineage>
</organism>
<dbReference type="InterPro" id="IPR052558">
    <property type="entry name" value="Siderophore_Hydrolase_D"/>
</dbReference>
<sequence length="347" mass="36698">MPTFGHAMARRAAVATFLAAAVLPTGPASADRAAPAGAPGTTATPFIEPVTMPVTIPRAEQVDLVSDQSGATYRIYIWRPATPPPPEGYPVVTVLDGNAVFGMATDIMGFAGLRPRAGGIEPAVIVGIGYPIDRPMDLERRSYDLTPPAATMNLPPRPNGRPWPEVGGADAFLDFIEDQVKPLVAARLPVDPARQVLMGHSFGGLFTLHVLLTRPGAFSAYLAGSPSIWFNDRHVDGEADALVASGRGVNARLFLAVGGDEQRAEPGPATAGGMDPKERQRWKRQNRMVDNTREMAARLSAVPGLTVAFQEFAGEDHGSVVPAFMSRALRFALGPDPAAPEPATAPK</sequence>
<dbReference type="PANTHER" id="PTHR40841">
    <property type="entry name" value="SIDEROPHORE TRIACETYLFUSARININE C ESTERASE"/>
    <property type="match status" value="1"/>
</dbReference>
<evidence type="ECO:0008006" key="7">
    <source>
        <dbReference type="Google" id="ProtNLM"/>
    </source>
</evidence>
<evidence type="ECO:0000313" key="6">
    <source>
        <dbReference type="Proteomes" id="UP000249590"/>
    </source>
</evidence>
<dbReference type="AlphaFoldDB" id="A0A8B2NP12"/>
<dbReference type="InterPro" id="IPR000801">
    <property type="entry name" value="Esterase-like"/>
</dbReference>
<reference evidence="5 6" key="1">
    <citation type="submission" date="2018-05" db="EMBL/GenBank/DDBJ databases">
        <title>Acuticoccus sediminis sp. nov., isolated from deep-sea sediment of Indian Ocean.</title>
        <authorList>
            <person name="Liu X."/>
            <person name="Lai Q."/>
            <person name="Du Y."/>
            <person name="Sun F."/>
            <person name="Zhang X."/>
            <person name="Wang S."/>
            <person name="Shao Z."/>
        </authorList>
    </citation>
    <scope>NUCLEOTIDE SEQUENCE [LARGE SCALE GENOMIC DNA]</scope>
    <source>
        <strain evidence="5 6">PTG4-2</strain>
    </source>
</reference>
<proteinExistence type="inferred from homology"/>
<keyword evidence="4" id="KW-0732">Signal</keyword>
<dbReference type="RefSeq" id="WP_111351323.1">
    <property type="nucleotide sequence ID" value="NZ_QHHQ01000007.1"/>
</dbReference>
<evidence type="ECO:0000256" key="1">
    <source>
        <dbReference type="ARBA" id="ARBA00005622"/>
    </source>
</evidence>
<dbReference type="Pfam" id="PF00756">
    <property type="entry name" value="Esterase"/>
    <property type="match status" value="1"/>
</dbReference>
<evidence type="ECO:0000256" key="4">
    <source>
        <dbReference type="SAM" id="SignalP"/>
    </source>
</evidence>
<feature type="region of interest" description="Disordered" evidence="3">
    <location>
        <begin position="261"/>
        <end position="281"/>
    </location>
</feature>
<evidence type="ECO:0000256" key="3">
    <source>
        <dbReference type="SAM" id="MobiDB-lite"/>
    </source>
</evidence>
<dbReference type="PANTHER" id="PTHR40841:SF2">
    <property type="entry name" value="SIDEROPHORE-DEGRADING ESTERASE (EUROFUNG)"/>
    <property type="match status" value="1"/>
</dbReference>
<feature type="chain" id="PRO_5032814760" description="Esterase" evidence="4">
    <location>
        <begin position="31"/>
        <end position="347"/>
    </location>
</feature>
<keyword evidence="6" id="KW-1185">Reference proteome</keyword>
<feature type="signal peptide" evidence="4">
    <location>
        <begin position="1"/>
        <end position="30"/>
    </location>
</feature>
<dbReference type="SUPFAM" id="SSF53474">
    <property type="entry name" value="alpha/beta-Hydrolases"/>
    <property type="match status" value="1"/>
</dbReference>
<dbReference type="GO" id="GO:0016788">
    <property type="term" value="F:hydrolase activity, acting on ester bonds"/>
    <property type="evidence" value="ECO:0007669"/>
    <property type="project" value="TreeGrafter"/>
</dbReference>